<dbReference type="RefSeq" id="WP_053603945.1">
    <property type="nucleotide sequence ID" value="NZ_CP012600.1"/>
</dbReference>
<gene>
    <name evidence="1" type="ORF">AM592_11645</name>
</gene>
<reference evidence="2" key="1">
    <citation type="submission" date="2015-08" db="EMBL/GenBank/DDBJ databases">
        <title>Genome sequencing project for genomic taxonomy and phylogenomics of Bacillus-like bacteria.</title>
        <authorList>
            <person name="Liu B."/>
            <person name="Wang J."/>
            <person name="Zhu Y."/>
            <person name="Liu G."/>
            <person name="Chen Q."/>
            <person name="Chen Z."/>
            <person name="Lan J."/>
            <person name="Che J."/>
            <person name="Ge C."/>
            <person name="Shi H."/>
            <person name="Pan Z."/>
            <person name="Liu X."/>
        </authorList>
    </citation>
    <scope>NUCLEOTIDE SEQUENCE [LARGE SCALE GENOMIC DNA]</scope>
    <source>
        <strain evidence="2">FJAT-4402</strain>
    </source>
</reference>
<dbReference type="EMBL" id="CP012600">
    <property type="protein sequence ID" value="ALC82164.1"/>
    <property type="molecule type" value="Genomic_DNA"/>
</dbReference>
<reference evidence="1 2" key="2">
    <citation type="journal article" date="2016" name="Int. J. Syst. Evol. Microbiol.">
        <title>Bacillus gobiensis sp. nov., isolated from a soil sample.</title>
        <authorList>
            <person name="Liu B."/>
            <person name="Liu G.H."/>
            <person name="Cetin S."/>
            <person name="Schumann P."/>
            <person name="Pan Z.Z."/>
            <person name="Chen Q.Q."/>
        </authorList>
    </citation>
    <scope>NUCLEOTIDE SEQUENCE [LARGE SCALE GENOMIC DNA]</scope>
    <source>
        <strain evidence="1 2">FJAT-4402</strain>
    </source>
</reference>
<name>A0A0M5JGP7_9BACI</name>
<protein>
    <submittedName>
        <fullName evidence="1">Uncharacterized protein</fullName>
    </submittedName>
</protein>
<dbReference type="Proteomes" id="UP000067625">
    <property type="component" value="Chromosome"/>
</dbReference>
<organism evidence="1 2">
    <name type="scientific">Bacillus gobiensis</name>
    <dbReference type="NCBI Taxonomy" id="1441095"/>
    <lineage>
        <taxon>Bacteria</taxon>
        <taxon>Bacillati</taxon>
        <taxon>Bacillota</taxon>
        <taxon>Bacilli</taxon>
        <taxon>Bacillales</taxon>
        <taxon>Bacillaceae</taxon>
        <taxon>Bacillus</taxon>
    </lineage>
</organism>
<keyword evidence="2" id="KW-1185">Reference proteome</keyword>
<evidence type="ECO:0000313" key="2">
    <source>
        <dbReference type="Proteomes" id="UP000067625"/>
    </source>
</evidence>
<dbReference type="PATRIC" id="fig|1441095.3.peg.2545"/>
<dbReference type="AlphaFoldDB" id="A0A0M5JGP7"/>
<accession>A0A0M5JGP7</accession>
<evidence type="ECO:0000313" key="1">
    <source>
        <dbReference type="EMBL" id="ALC82164.1"/>
    </source>
</evidence>
<proteinExistence type="predicted"/>
<sequence>MPKHIEILHTVLATKNKVITVQELSEIYGEHPEDIAALAERNKDLVVTNGVVMAKREKALIAAFVGAG</sequence>